<organism evidence="2 3">
    <name type="scientific">Mycena alexandri</name>
    <dbReference type="NCBI Taxonomy" id="1745969"/>
    <lineage>
        <taxon>Eukaryota</taxon>
        <taxon>Fungi</taxon>
        <taxon>Dikarya</taxon>
        <taxon>Basidiomycota</taxon>
        <taxon>Agaricomycotina</taxon>
        <taxon>Agaricomycetes</taxon>
        <taxon>Agaricomycetidae</taxon>
        <taxon>Agaricales</taxon>
        <taxon>Marasmiineae</taxon>
        <taxon>Mycenaceae</taxon>
        <taxon>Mycena</taxon>
    </lineage>
</organism>
<dbReference type="Proteomes" id="UP001218188">
    <property type="component" value="Unassembled WGS sequence"/>
</dbReference>
<name>A0AAD6TAT0_9AGAR</name>
<evidence type="ECO:0000256" key="1">
    <source>
        <dbReference type="SAM" id="MobiDB-lite"/>
    </source>
</evidence>
<evidence type="ECO:0000313" key="2">
    <source>
        <dbReference type="EMBL" id="KAJ7040422.1"/>
    </source>
</evidence>
<dbReference type="EMBL" id="JARJCM010000022">
    <property type="protein sequence ID" value="KAJ7040422.1"/>
    <property type="molecule type" value="Genomic_DNA"/>
</dbReference>
<reference evidence="2" key="1">
    <citation type="submission" date="2023-03" db="EMBL/GenBank/DDBJ databases">
        <title>Massive genome expansion in bonnet fungi (Mycena s.s.) driven by repeated elements and novel gene families across ecological guilds.</title>
        <authorList>
            <consortium name="Lawrence Berkeley National Laboratory"/>
            <person name="Harder C.B."/>
            <person name="Miyauchi S."/>
            <person name="Viragh M."/>
            <person name="Kuo A."/>
            <person name="Thoen E."/>
            <person name="Andreopoulos B."/>
            <person name="Lu D."/>
            <person name="Skrede I."/>
            <person name="Drula E."/>
            <person name="Henrissat B."/>
            <person name="Morin E."/>
            <person name="Kohler A."/>
            <person name="Barry K."/>
            <person name="LaButti K."/>
            <person name="Morin E."/>
            <person name="Salamov A."/>
            <person name="Lipzen A."/>
            <person name="Mereny Z."/>
            <person name="Hegedus B."/>
            <person name="Baldrian P."/>
            <person name="Stursova M."/>
            <person name="Weitz H."/>
            <person name="Taylor A."/>
            <person name="Grigoriev I.V."/>
            <person name="Nagy L.G."/>
            <person name="Martin F."/>
            <person name="Kauserud H."/>
        </authorList>
    </citation>
    <scope>NUCLEOTIDE SEQUENCE</scope>
    <source>
        <strain evidence="2">CBHHK200</strain>
    </source>
</reference>
<gene>
    <name evidence="2" type="ORF">C8F04DRAFT_1178150</name>
</gene>
<evidence type="ECO:0000313" key="3">
    <source>
        <dbReference type="Proteomes" id="UP001218188"/>
    </source>
</evidence>
<protein>
    <submittedName>
        <fullName evidence="2">Uncharacterized protein</fullName>
    </submittedName>
</protein>
<keyword evidence="3" id="KW-1185">Reference proteome</keyword>
<accession>A0AAD6TAT0</accession>
<dbReference type="AlphaFoldDB" id="A0AAD6TAT0"/>
<sequence>MSGIFNVEEPSKNAEFQTTAAQAQVEAKTGPIAREIEANAEQAKDVAQNAAYVAQAKGPELTGQSAADRLQTEAAVKTGAAVDQGQQDFEAAKATGAGYVEQAKNLASNAVASAQSYIPPGSGPNGQHTAGDVVSGLQAGATAAITTTKDILVAAHDTAKPYVISAAETAKPYVVSAAETVQSTAQPHLEKARDVAASYIPGTTTTQTAPVEGKDVNP</sequence>
<feature type="region of interest" description="Disordered" evidence="1">
    <location>
        <begin position="1"/>
        <end position="20"/>
    </location>
</feature>
<comment type="caution">
    <text evidence="2">The sequence shown here is derived from an EMBL/GenBank/DDBJ whole genome shotgun (WGS) entry which is preliminary data.</text>
</comment>
<proteinExistence type="predicted"/>